<protein>
    <submittedName>
        <fullName evidence="1">Uncharacterized protein</fullName>
    </submittedName>
</protein>
<organism evidence="1">
    <name type="scientific">marine sediment metagenome</name>
    <dbReference type="NCBI Taxonomy" id="412755"/>
    <lineage>
        <taxon>unclassified sequences</taxon>
        <taxon>metagenomes</taxon>
        <taxon>ecological metagenomes</taxon>
    </lineage>
</organism>
<reference evidence="1" key="1">
    <citation type="journal article" date="2015" name="Nature">
        <title>Complex archaea that bridge the gap between prokaryotes and eukaryotes.</title>
        <authorList>
            <person name="Spang A."/>
            <person name="Saw J.H."/>
            <person name="Jorgensen S.L."/>
            <person name="Zaremba-Niedzwiedzka K."/>
            <person name="Martijn J."/>
            <person name="Lind A.E."/>
            <person name="van Eijk R."/>
            <person name="Schleper C."/>
            <person name="Guy L."/>
            <person name="Ettema T.J."/>
        </authorList>
    </citation>
    <scope>NUCLEOTIDE SEQUENCE</scope>
</reference>
<proteinExistence type="predicted"/>
<evidence type="ECO:0000313" key="1">
    <source>
        <dbReference type="EMBL" id="KKL71073.1"/>
    </source>
</evidence>
<name>A0A0F9EAJ0_9ZZZZ</name>
<dbReference type="InterPro" id="IPR025975">
    <property type="entry name" value="Polysacc_lyase"/>
</dbReference>
<feature type="non-terminal residue" evidence="1">
    <location>
        <position position="172"/>
    </location>
</feature>
<dbReference type="Gene3D" id="2.60.120.200">
    <property type="match status" value="1"/>
</dbReference>
<gene>
    <name evidence="1" type="ORF">LCGC14_2098540</name>
</gene>
<sequence>MTFTGDFETGDLGDFYPNGIPPTVTSALSRAGTYAMKVSMDPGGTRSEVSGVGLTNMGEEYWYGFSIFLPEGFVVNNDWERLAQWHGYPDKNIGETWRNPVMALNSDEGIWSVTVRWDSKKNTFESGERVYDGTKLFEFGPYETGVWTDWVFHVKWSYESDGLLEVWKNGVK</sequence>
<dbReference type="EMBL" id="LAZR01025699">
    <property type="protein sequence ID" value="KKL71073.1"/>
    <property type="molecule type" value="Genomic_DNA"/>
</dbReference>
<dbReference type="Pfam" id="PF14099">
    <property type="entry name" value="Polysacc_lyase"/>
    <property type="match status" value="1"/>
</dbReference>
<accession>A0A0F9EAJ0</accession>
<dbReference type="AlphaFoldDB" id="A0A0F9EAJ0"/>
<comment type="caution">
    <text evidence="1">The sequence shown here is derived from an EMBL/GenBank/DDBJ whole genome shotgun (WGS) entry which is preliminary data.</text>
</comment>